<evidence type="ECO:0000259" key="1">
    <source>
        <dbReference type="SMART" id="SM00942"/>
    </source>
</evidence>
<dbReference type="InterPro" id="IPR014820">
    <property type="entry name" value="PriCT_1"/>
</dbReference>
<dbReference type="SUPFAM" id="SSF56747">
    <property type="entry name" value="Prim-pol domain"/>
    <property type="match status" value="1"/>
</dbReference>
<dbReference type="InterPro" id="IPR015330">
    <property type="entry name" value="DNA_primase/pol_bifunc_N"/>
</dbReference>
<evidence type="ECO:0000259" key="2">
    <source>
        <dbReference type="SMART" id="SM00943"/>
    </source>
</evidence>
<evidence type="ECO:0000313" key="4">
    <source>
        <dbReference type="Proteomes" id="UP000466799"/>
    </source>
</evidence>
<feature type="domain" description="DNA primase/polymerase bifunctional N-terminal" evidence="2">
    <location>
        <begin position="7"/>
        <end position="178"/>
    </location>
</feature>
<accession>A0A843R6P7</accession>
<dbReference type="Pfam" id="PF08708">
    <property type="entry name" value="PriCT_1"/>
    <property type="match status" value="1"/>
</dbReference>
<dbReference type="Pfam" id="PF09250">
    <property type="entry name" value="Prim-Pol"/>
    <property type="match status" value="1"/>
</dbReference>
<dbReference type="RefSeq" id="WP_152729420.1">
    <property type="nucleotide sequence ID" value="NZ_RIHH01000075.1"/>
</dbReference>
<protein>
    <recommendedName>
        <fullName evidence="5">DNA replication protein</fullName>
    </recommendedName>
</protein>
<dbReference type="SMART" id="SM00942">
    <property type="entry name" value="PriCT_1"/>
    <property type="match status" value="1"/>
</dbReference>
<dbReference type="SMART" id="SM00943">
    <property type="entry name" value="Prim-Pol"/>
    <property type="match status" value="1"/>
</dbReference>
<name>A0A843R6P7_LIMFE</name>
<comment type="caution">
    <text evidence="3">The sequence shown here is derived from an EMBL/GenBank/DDBJ whole genome shotgun (WGS) entry which is preliminary data.</text>
</comment>
<dbReference type="Proteomes" id="UP000466799">
    <property type="component" value="Unassembled WGS sequence"/>
</dbReference>
<dbReference type="EMBL" id="WHJL01000151">
    <property type="protein sequence ID" value="MPQ36317.1"/>
    <property type="molecule type" value="Genomic_DNA"/>
</dbReference>
<reference evidence="3 4" key="1">
    <citation type="submission" date="2019-10" db="EMBL/GenBank/DDBJ databases">
        <title>Genome Sequencing and assembly of Lactobacillus fermentum I2, a lactic acid bacteria.</title>
        <authorList>
            <person name="Lopes L.S."/>
            <person name="Persinoti G.F."/>
            <person name="Riano-Pachon D.M."/>
            <person name="Labate C.A."/>
        </authorList>
    </citation>
    <scope>NUCLEOTIDE SEQUENCE [LARGE SCALE GENOMIC DNA]</scope>
    <source>
        <strain evidence="3 4">I2</strain>
    </source>
</reference>
<feature type="domain" description="Primase C-terminal 1" evidence="1">
    <location>
        <begin position="210"/>
        <end position="274"/>
    </location>
</feature>
<dbReference type="AlphaFoldDB" id="A0A843R6P7"/>
<sequence length="274" mass="30114">MEAKRRALQLAQAGVPVYPLAPGSKTPPKGHHGYREATTDTDAILRWSDDWGLGIDLFTAGMLVVDLDRPGTDRNGHAVHGGKNGVKALKIYLEQHQRQLPHPMYAEQTPHGGLHLFFKLDQPLQQPTRKPNALPGVDILGDFVIASPSEVDGSPYLVMQDQAQPVSIHDTATAPQWIVDLLTAPQTAFNPTKANSFMKGQKTYTGRLFDKIAQGADEGERNNWLASVTGSILNAGTDPANAYYLIGWINERFISPPLDDREVNAVFKSVCKYH</sequence>
<dbReference type="CDD" id="cd04859">
    <property type="entry name" value="Prim_Pol"/>
    <property type="match status" value="1"/>
</dbReference>
<proteinExistence type="predicted"/>
<organism evidence="3 4">
    <name type="scientific">Limosilactobacillus fermentum</name>
    <name type="common">Lactobacillus fermentum</name>
    <dbReference type="NCBI Taxonomy" id="1613"/>
    <lineage>
        <taxon>Bacteria</taxon>
        <taxon>Bacillati</taxon>
        <taxon>Bacillota</taxon>
        <taxon>Bacilli</taxon>
        <taxon>Lactobacillales</taxon>
        <taxon>Lactobacillaceae</taxon>
        <taxon>Limosilactobacillus</taxon>
    </lineage>
</organism>
<evidence type="ECO:0000313" key="3">
    <source>
        <dbReference type="EMBL" id="MPQ36317.1"/>
    </source>
</evidence>
<gene>
    <name evidence="3" type="ORF">GC247_10895</name>
</gene>
<evidence type="ECO:0008006" key="5">
    <source>
        <dbReference type="Google" id="ProtNLM"/>
    </source>
</evidence>